<gene>
    <name evidence="2" type="ORF">GYMLUDRAFT_246137</name>
</gene>
<proteinExistence type="predicted"/>
<evidence type="ECO:0000313" key="3">
    <source>
        <dbReference type="Proteomes" id="UP000053593"/>
    </source>
</evidence>
<name>A0A0D0CJB7_9AGAR</name>
<feature type="compositionally biased region" description="Acidic residues" evidence="1">
    <location>
        <begin position="75"/>
        <end position="93"/>
    </location>
</feature>
<dbReference type="Proteomes" id="UP000053593">
    <property type="component" value="Unassembled WGS sequence"/>
</dbReference>
<dbReference type="AlphaFoldDB" id="A0A0D0CJB7"/>
<protein>
    <submittedName>
        <fullName evidence="2">Uncharacterized protein</fullName>
    </submittedName>
</protein>
<evidence type="ECO:0000256" key="1">
    <source>
        <dbReference type="SAM" id="MobiDB-lite"/>
    </source>
</evidence>
<reference evidence="2 3" key="1">
    <citation type="submission" date="2014-04" db="EMBL/GenBank/DDBJ databases">
        <title>Evolutionary Origins and Diversification of the Mycorrhizal Mutualists.</title>
        <authorList>
            <consortium name="DOE Joint Genome Institute"/>
            <consortium name="Mycorrhizal Genomics Consortium"/>
            <person name="Kohler A."/>
            <person name="Kuo A."/>
            <person name="Nagy L.G."/>
            <person name="Floudas D."/>
            <person name="Copeland A."/>
            <person name="Barry K.W."/>
            <person name="Cichocki N."/>
            <person name="Veneault-Fourrey C."/>
            <person name="LaButti K."/>
            <person name="Lindquist E.A."/>
            <person name="Lipzen A."/>
            <person name="Lundell T."/>
            <person name="Morin E."/>
            <person name="Murat C."/>
            <person name="Riley R."/>
            <person name="Ohm R."/>
            <person name="Sun H."/>
            <person name="Tunlid A."/>
            <person name="Henrissat B."/>
            <person name="Grigoriev I.V."/>
            <person name="Hibbett D.S."/>
            <person name="Martin F."/>
        </authorList>
    </citation>
    <scope>NUCLEOTIDE SEQUENCE [LARGE SCALE GENOMIC DNA]</scope>
    <source>
        <strain evidence="2 3">FD-317 M1</strain>
    </source>
</reference>
<feature type="region of interest" description="Disordered" evidence="1">
    <location>
        <begin position="67"/>
        <end position="93"/>
    </location>
</feature>
<keyword evidence="3" id="KW-1185">Reference proteome</keyword>
<dbReference type="EMBL" id="KN834785">
    <property type="protein sequence ID" value="KIK58437.1"/>
    <property type="molecule type" value="Genomic_DNA"/>
</dbReference>
<accession>A0A0D0CJB7</accession>
<organism evidence="2 3">
    <name type="scientific">Collybiopsis luxurians FD-317 M1</name>
    <dbReference type="NCBI Taxonomy" id="944289"/>
    <lineage>
        <taxon>Eukaryota</taxon>
        <taxon>Fungi</taxon>
        <taxon>Dikarya</taxon>
        <taxon>Basidiomycota</taxon>
        <taxon>Agaricomycotina</taxon>
        <taxon>Agaricomycetes</taxon>
        <taxon>Agaricomycetidae</taxon>
        <taxon>Agaricales</taxon>
        <taxon>Marasmiineae</taxon>
        <taxon>Omphalotaceae</taxon>
        <taxon>Collybiopsis</taxon>
        <taxon>Collybiopsis luxurians</taxon>
    </lineage>
</organism>
<sequence>MQGNNPTYDAFCYQDWVGIAWQHTTAHDHPFSNKGFPDLNKWFKAAQDFFVLKLDVSDWNPTTDQIEELMGPEHEDGEVDSDIEDEDNEMDID</sequence>
<dbReference type="HOGENOM" id="CLU_2399905_0_0_1"/>
<evidence type="ECO:0000313" key="2">
    <source>
        <dbReference type="EMBL" id="KIK58437.1"/>
    </source>
</evidence>